<comment type="caution">
    <text evidence="4">The sequence shown here is derived from an EMBL/GenBank/DDBJ whole genome shotgun (WGS) entry which is preliminary data.</text>
</comment>
<feature type="region of interest" description="Disordered" evidence="2">
    <location>
        <begin position="1"/>
        <end position="22"/>
    </location>
</feature>
<accession>A0AAW0XU78</accession>
<dbReference type="InterPro" id="IPR007803">
    <property type="entry name" value="Asp/Arg/Pro-Hydrxlase"/>
</dbReference>
<evidence type="ECO:0000259" key="3">
    <source>
        <dbReference type="Pfam" id="PF05118"/>
    </source>
</evidence>
<dbReference type="InterPro" id="IPR019734">
    <property type="entry name" value="TPR_rpt"/>
</dbReference>
<organism evidence="4 5">
    <name type="scientific">Cherax quadricarinatus</name>
    <name type="common">Australian red claw crayfish</name>
    <dbReference type="NCBI Taxonomy" id="27406"/>
    <lineage>
        <taxon>Eukaryota</taxon>
        <taxon>Metazoa</taxon>
        <taxon>Ecdysozoa</taxon>
        <taxon>Arthropoda</taxon>
        <taxon>Crustacea</taxon>
        <taxon>Multicrustacea</taxon>
        <taxon>Malacostraca</taxon>
        <taxon>Eumalacostraca</taxon>
        <taxon>Eucarida</taxon>
        <taxon>Decapoda</taxon>
        <taxon>Pleocyemata</taxon>
        <taxon>Astacidea</taxon>
        <taxon>Parastacoidea</taxon>
        <taxon>Parastacidae</taxon>
        <taxon>Cherax</taxon>
    </lineage>
</organism>
<dbReference type="InterPro" id="IPR039038">
    <property type="entry name" value="ASPH"/>
</dbReference>
<proteinExistence type="inferred from homology"/>
<name>A0AAW0XU78_CHEQU</name>
<dbReference type="SUPFAM" id="SSF51197">
    <property type="entry name" value="Clavaminate synthase-like"/>
    <property type="match status" value="1"/>
</dbReference>
<dbReference type="GO" id="GO:0005783">
    <property type="term" value="C:endoplasmic reticulum"/>
    <property type="evidence" value="ECO:0007669"/>
    <property type="project" value="TreeGrafter"/>
</dbReference>
<dbReference type="Gene3D" id="1.25.40.10">
    <property type="entry name" value="Tetratricopeptide repeat domain"/>
    <property type="match status" value="1"/>
</dbReference>
<dbReference type="Pfam" id="PF05118">
    <property type="entry name" value="Asp_Arg_Hydrox"/>
    <property type="match status" value="1"/>
</dbReference>
<dbReference type="InterPro" id="IPR027443">
    <property type="entry name" value="IPNS-like_sf"/>
</dbReference>
<evidence type="ECO:0000256" key="1">
    <source>
        <dbReference type="ARBA" id="ARBA00007730"/>
    </source>
</evidence>
<evidence type="ECO:0000313" key="4">
    <source>
        <dbReference type="EMBL" id="KAK8747947.1"/>
    </source>
</evidence>
<dbReference type="PANTHER" id="PTHR12366:SF29">
    <property type="entry name" value="ASPARTYL BETA-HYDROXYLASE, ISOFORM L"/>
    <property type="match status" value="1"/>
</dbReference>
<dbReference type="InterPro" id="IPR011990">
    <property type="entry name" value="TPR-like_helical_dom_sf"/>
</dbReference>
<dbReference type="EMBL" id="JARKIK010000013">
    <property type="protein sequence ID" value="KAK8747947.1"/>
    <property type="molecule type" value="Genomic_DNA"/>
</dbReference>
<keyword evidence="5" id="KW-1185">Reference proteome</keyword>
<dbReference type="PANTHER" id="PTHR12366">
    <property type="entry name" value="ASPARTYL/ASPARAGINYL BETA-HYDROXYLASE"/>
    <property type="match status" value="1"/>
</dbReference>
<gene>
    <name evidence="4" type="ORF">OTU49_016238</name>
</gene>
<dbReference type="Gene3D" id="2.60.120.330">
    <property type="entry name" value="B-lactam Antibiotic, Isopenicillin N Synthase, Chain"/>
    <property type="match status" value="1"/>
</dbReference>
<dbReference type="Proteomes" id="UP001445076">
    <property type="component" value="Unassembled WGS sequence"/>
</dbReference>
<comment type="similarity">
    <text evidence="1">Belongs to the aspartyl/asparaginyl beta-hydroxylase family.</text>
</comment>
<reference evidence="4 5" key="1">
    <citation type="journal article" date="2024" name="BMC Genomics">
        <title>Genome assembly of redclaw crayfish (Cherax quadricarinatus) provides insights into its immune adaptation and hypoxia tolerance.</title>
        <authorList>
            <person name="Liu Z."/>
            <person name="Zheng J."/>
            <person name="Li H."/>
            <person name="Fang K."/>
            <person name="Wang S."/>
            <person name="He J."/>
            <person name="Zhou D."/>
            <person name="Weng S."/>
            <person name="Chi M."/>
            <person name="Gu Z."/>
            <person name="He J."/>
            <person name="Li F."/>
            <person name="Wang M."/>
        </authorList>
    </citation>
    <scope>NUCLEOTIDE SEQUENCE [LARGE SCALE GENOMIC DNA]</scope>
    <source>
        <strain evidence="4">ZL_2023a</strain>
    </source>
</reference>
<dbReference type="GO" id="GO:0062101">
    <property type="term" value="F:peptidyl-aspartic acid 3-dioxygenase activity"/>
    <property type="evidence" value="ECO:0007669"/>
    <property type="project" value="InterPro"/>
</dbReference>
<evidence type="ECO:0000313" key="5">
    <source>
        <dbReference type="Proteomes" id="UP001445076"/>
    </source>
</evidence>
<protein>
    <recommendedName>
        <fullName evidence="3">Aspartyl/asparaginy/proline hydroxylase domain-containing protein</fullName>
    </recommendedName>
</protein>
<dbReference type="SUPFAM" id="SSF48452">
    <property type="entry name" value="TPR-like"/>
    <property type="match status" value="1"/>
</dbReference>
<feature type="domain" description="Aspartyl/asparaginy/proline hydroxylase" evidence="3">
    <location>
        <begin position="468"/>
        <end position="622"/>
    </location>
</feature>
<dbReference type="AlphaFoldDB" id="A0AAW0XU78"/>
<evidence type="ECO:0000256" key="2">
    <source>
        <dbReference type="SAM" id="MobiDB-lite"/>
    </source>
</evidence>
<feature type="non-terminal residue" evidence="4">
    <location>
        <position position="1"/>
    </location>
</feature>
<dbReference type="SMART" id="SM00028">
    <property type="entry name" value="TPR"/>
    <property type="match status" value="3"/>
</dbReference>
<sequence length="635" mass="71729">IEKIVGKRLGQDVTEEEEEDWSQYGKEGEVGLLTDAYLKVESLAEQVLAKDPNNAMVAQLAPHLSGVLQAMEGGQTNGLLDTLKHIQVILEDVKNRIEAEEPSEQNLGSPVNPSESEVVPEDVFADIESQIIPDEALHEERTYVFPPSEEDEAVLPSPADGKDPVPVDEVIPDPIHIEPLQEPSEPLKEVLEDIQPPVYEKADITSETDKNLREDLDAAEKLIPQNPGKALNSFGAILQNTPKSARAIYGRARSLDRLAEMERSNSRLEQAIVTYRGVLDLADEDPTLVPLPLLRMAAETCVDRLIFRGFFGKAVRIQQRLLQRFPDDLKLRNKMGVTFLLMNQGSAAKEIFEAVLQKWPDDGFAQVHYGFILKTTYNNNTGGAFYMQKGIESEAEGTSDGRFYFHLGDALQREGKTIEAYQIYDRAVEKGLFFSRYQRSLYNVDRLSSQPFWTLEQTTYQVSFRKLEENWKAIRDEGVALLALPPQDGFRPESENLQEIGDWKQFELFSRGRKITANCIKAPITCLLIENFPAAAGCKRGQVKFSVMHPHTHVYAHTGPTNCRLRAHLGLVVPDGLRLRVGTEVTSWQEGKIFIFDDSWEHEVWHEGDSYRLVLIVDVWHPELTEEERNTLVPI</sequence>